<dbReference type="InterPro" id="IPR005158">
    <property type="entry name" value="BTAD"/>
</dbReference>
<dbReference type="InterPro" id="IPR027417">
    <property type="entry name" value="P-loop_NTPase"/>
</dbReference>
<dbReference type="SUPFAM" id="SSF48452">
    <property type="entry name" value="TPR-like"/>
    <property type="match status" value="3"/>
</dbReference>
<dbReference type="GO" id="GO:0006355">
    <property type="term" value="P:regulation of DNA-templated transcription"/>
    <property type="evidence" value="ECO:0007669"/>
    <property type="project" value="InterPro"/>
</dbReference>
<dbReference type="AlphaFoldDB" id="A0A0F0GEI3"/>
<accession>A0A0F0GEI3</accession>
<gene>
    <name evidence="5" type="ORF">UK23_39470</name>
</gene>
<dbReference type="InterPro" id="IPR016032">
    <property type="entry name" value="Sig_transdc_resp-reg_C-effctor"/>
</dbReference>
<dbReference type="Gene3D" id="1.25.40.10">
    <property type="entry name" value="Tetratricopeptide repeat domain"/>
    <property type="match status" value="3"/>
</dbReference>
<dbReference type="SMART" id="SM01043">
    <property type="entry name" value="BTAD"/>
    <property type="match status" value="1"/>
</dbReference>
<dbReference type="Pfam" id="PF03704">
    <property type="entry name" value="BTAD"/>
    <property type="match status" value="1"/>
</dbReference>
<protein>
    <recommendedName>
        <fullName evidence="4">OmpR/PhoB-type domain-containing protein</fullName>
    </recommendedName>
</protein>
<dbReference type="GO" id="GO:0000160">
    <property type="term" value="P:phosphorelay signal transduction system"/>
    <property type="evidence" value="ECO:0007669"/>
    <property type="project" value="InterPro"/>
</dbReference>
<evidence type="ECO:0000256" key="1">
    <source>
        <dbReference type="ARBA" id="ARBA00005820"/>
    </source>
</evidence>
<name>A0A0F0GEI3_LENAE</name>
<dbReference type="RefSeq" id="WP_045316910.1">
    <property type="nucleotide sequence ID" value="NZ_JYJG01000383.1"/>
</dbReference>
<dbReference type="CDD" id="cd15831">
    <property type="entry name" value="BTAD"/>
    <property type="match status" value="1"/>
</dbReference>
<comment type="similarity">
    <text evidence="1">Belongs to the AfsR/DnrI/RedD regulatory family.</text>
</comment>
<dbReference type="PATRIC" id="fig|68170.10.peg.598"/>
<feature type="DNA-binding region" description="OmpR/PhoB-type" evidence="3">
    <location>
        <begin position="1"/>
        <end position="93"/>
    </location>
</feature>
<dbReference type="GO" id="GO:0043531">
    <property type="term" value="F:ADP binding"/>
    <property type="evidence" value="ECO:0007669"/>
    <property type="project" value="InterPro"/>
</dbReference>
<dbReference type="EMBL" id="JYJG01000383">
    <property type="protein sequence ID" value="KJK41954.1"/>
    <property type="molecule type" value="Genomic_DNA"/>
</dbReference>
<dbReference type="SMART" id="SM00862">
    <property type="entry name" value="Trans_reg_C"/>
    <property type="match status" value="1"/>
</dbReference>
<dbReference type="OrthoDB" id="581105at2"/>
<organism evidence="5 6">
    <name type="scientific">Lentzea aerocolonigenes</name>
    <name type="common">Lechevalieria aerocolonigenes</name>
    <name type="synonym">Saccharothrix aerocolonigenes</name>
    <dbReference type="NCBI Taxonomy" id="68170"/>
    <lineage>
        <taxon>Bacteria</taxon>
        <taxon>Bacillati</taxon>
        <taxon>Actinomycetota</taxon>
        <taxon>Actinomycetes</taxon>
        <taxon>Pseudonocardiales</taxon>
        <taxon>Pseudonocardiaceae</taxon>
        <taxon>Lentzea</taxon>
    </lineage>
</organism>
<evidence type="ECO:0000256" key="3">
    <source>
        <dbReference type="PROSITE-ProRule" id="PRU01091"/>
    </source>
</evidence>
<dbReference type="SUPFAM" id="SSF52540">
    <property type="entry name" value="P-loop containing nucleoside triphosphate hydrolases"/>
    <property type="match status" value="1"/>
</dbReference>
<dbReference type="Proteomes" id="UP000033393">
    <property type="component" value="Unassembled WGS sequence"/>
</dbReference>
<proteinExistence type="inferred from homology"/>
<evidence type="ECO:0000313" key="6">
    <source>
        <dbReference type="Proteomes" id="UP000033393"/>
    </source>
</evidence>
<dbReference type="InterPro" id="IPR019734">
    <property type="entry name" value="TPR_rpt"/>
</dbReference>
<dbReference type="Gene3D" id="1.10.10.10">
    <property type="entry name" value="Winged helix-like DNA-binding domain superfamily/Winged helix DNA-binding domain"/>
    <property type="match status" value="1"/>
</dbReference>
<reference evidence="5 6" key="1">
    <citation type="submission" date="2015-02" db="EMBL/GenBank/DDBJ databases">
        <authorList>
            <person name="Ju K.-S."/>
            <person name="Doroghazi J.R."/>
            <person name="Metcalf W."/>
        </authorList>
    </citation>
    <scope>NUCLEOTIDE SEQUENCE [LARGE SCALE GENOMIC DNA]</scope>
    <source>
        <strain evidence="5 6">NRRL B-16140</strain>
    </source>
</reference>
<dbReference type="InterPro" id="IPR001867">
    <property type="entry name" value="OmpR/PhoB-type_DNA-bd"/>
</dbReference>
<keyword evidence="6" id="KW-1185">Reference proteome</keyword>
<dbReference type="Gene3D" id="3.40.50.300">
    <property type="entry name" value="P-loop containing nucleotide triphosphate hydrolases"/>
    <property type="match status" value="1"/>
</dbReference>
<dbReference type="SMART" id="SM00028">
    <property type="entry name" value="TPR"/>
    <property type="match status" value="8"/>
</dbReference>
<dbReference type="GO" id="GO:0003677">
    <property type="term" value="F:DNA binding"/>
    <property type="evidence" value="ECO:0007669"/>
    <property type="project" value="UniProtKB-UniRule"/>
</dbReference>
<dbReference type="Pfam" id="PF13424">
    <property type="entry name" value="TPR_12"/>
    <property type="match status" value="2"/>
</dbReference>
<dbReference type="PRINTS" id="PR00364">
    <property type="entry name" value="DISEASERSIST"/>
</dbReference>
<dbReference type="InterPro" id="IPR011990">
    <property type="entry name" value="TPR-like_helical_dom_sf"/>
</dbReference>
<keyword evidence="2 3" id="KW-0238">DNA-binding</keyword>
<dbReference type="SUPFAM" id="SSF46894">
    <property type="entry name" value="C-terminal effector domain of the bipartite response regulators"/>
    <property type="match status" value="1"/>
</dbReference>
<evidence type="ECO:0000313" key="5">
    <source>
        <dbReference type="EMBL" id="KJK41954.1"/>
    </source>
</evidence>
<evidence type="ECO:0000256" key="2">
    <source>
        <dbReference type="ARBA" id="ARBA00023125"/>
    </source>
</evidence>
<evidence type="ECO:0000259" key="4">
    <source>
        <dbReference type="PROSITE" id="PS51755"/>
    </source>
</evidence>
<dbReference type="InterPro" id="IPR036388">
    <property type="entry name" value="WH-like_DNA-bd_sf"/>
</dbReference>
<dbReference type="PANTHER" id="PTHR47691:SF3">
    <property type="entry name" value="HTH-TYPE TRANSCRIPTIONAL REGULATOR RV0890C-RELATED"/>
    <property type="match status" value="1"/>
</dbReference>
<dbReference type="PANTHER" id="PTHR47691">
    <property type="entry name" value="REGULATOR-RELATED"/>
    <property type="match status" value="1"/>
</dbReference>
<sequence length="1027" mass="110415">MLAFGVLGPLSVERDGHAVPLKGPKLRVLLATLLLRANSVVLLPTIIDRLWDGVPPPAGRTSVPMYVLRLRRALGEDDDAVIETRPDGYLLRIRPQALDLTRFRDAVRSARTADGAGELALLTEALRCWRGPALQDVPSQSLHRDDVPALAEELQEARERFFDACLALGRAREIIGDLVRATEEQPWHEAYWAQLVTALSRTGRRADALRTYREIRGRFVDELGVEPGTRLQLAHQAALTVDIPDAAPPVIAQLPGDLRRFIGRAAAIKHLDRLTAGDERNIVISGPPGVGKTSLAVHVAHRWADRFPDGQLHVNLQGFAAHPPLSPSAALLRLLGTLGFGRDRVPADLDEQSALLRSALTGRRMVLVLDNAADADQVRPLLPGAPGCVALITSRHDLRGLVVNPGAQVVRLDVLDEAEARAVLLDLVGPVRAQAEPAALRELAATCGHLPLALRIAGANLAADPGCSVASYVLELTSRGRLAALAIDGDDQSAVRAAFDQSYLRLSGADQTLFRLLGTAPGPDIGVPAAAALAGVDVFDARRALDRLAAAGLLLRTDTGRYGFHDLIREYAADRARGEDTDTAHTALVTHYLDRATAAARLAFPVPAVRDAPPDPALTEPDAVRWLDDELYNLLAAVTWAATRPDAQRLAWRMVAVLLGYLRARGHTGEAVSTLVAALRAAVTAGNTEARLSLLNLLGQIFYNLSEWERAAEHHEQMLAIAQELGDPDAEADALHNIGRQVLQLGRPAAALTYSRRSLQICRATGNTELEVQALNSNGLGNLYLGAPLVALDHHEQALSLARELDHRELVHRSLNGRGIAHWALGRLDASAADHDQVLAYCRHAGQRIGELASLACLAEVHLDAGRLDRAAEFADEALKLSGELAERRTQTNMIMVIAAIHERRGEPGSARKRFEESLELARDIGFGYGEGASLLGLATAHRTAGDPATAHTLAAEALDLLRGNRQLLLEADVLTELAHTLLALGDPATAARTATEAVEIAARQGRQLAEHRARQALSASASTPNK</sequence>
<comment type="caution">
    <text evidence="5">The sequence shown here is derived from an EMBL/GenBank/DDBJ whole genome shotgun (WGS) entry which is preliminary data.</text>
</comment>
<dbReference type="PROSITE" id="PS51755">
    <property type="entry name" value="OMPR_PHOB"/>
    <property type="match status" value="1"/>
</dbReference>
<feature type="domain" description="OmpR/PhoB-type" evidence="4">
    <location>
        <begin position="1"/>
        <end position="93"/>
    </location>
</feature>